<evidence type="ECO:0000313" key="1">
    <source>
        <dbReference type="EMBL" id="KAH3808317.1"/>
    </source>
</evidence>
<accession>A0A9D4G1A5</accession>
<dbReference type="EMBL" id="JAIWYP010000006">
    <property type="protein sequence ID" value="KAH3808317.1"/>
    <property type="molecule type" value="Genomic_DNA"/>
</dbReference>
<dbReference type="Proteomes" id="UP000828390">
    <property type="component" value="Unassembled WGS sequence"/>
</dbReference>
<comment type="caution">
    <text evidence="1">The sequence shown here is derived from an EMBL/GenBank/DDBJ whole genome shotgun (WGS) entry which is preliminary data.</text>
</comment>
<reference evidence="1" key="1">
    <citation type="journal article" date="2019" name="bioRxiv">
        <title>The Genome of the Zebra Mussel, Dreissena polymorpha: A Resource for Invasive Species Research.</title>
        <authorList>
            <person name="McCartney M.A."/>
            <person name="Auch B."/>
            <person name="Kono T."/>
            <person name="Mallez S."/>
            <person name="Zhang Y."/>
            <person name="Obille A."/>
            <person name="Becker A."/>
            <person name="Abrahante J.E."/>
            <person name="Garbe J."/>
            <person name="Badalamenti J.P."/>
            <person name="Herman A."/>
            <person name="Mangelson H."/>
            <person name="Liachko I."/>
            <person name="Sullivan S."/>
            <person name="Sone E.D."/>
            <person name="Koren S."/>
            <person name="Silverstein K.A.T."/>
            <person name="Beckman K.B."/>
            <person name="Gohl D.M."/>
        </authorList>
    </citation>
    <scope>NUCLEOTIDE SEQUENCE</scope>
    <source>
        <strain evidence="1">Duluth1</strain>
        <tissue evidence="1">Whole animal</tissue>
    </source>
</reference>
<reference evidence="1" key="2">
    <citation type="submission" date="2020-11" db="EMBL/GenBank/DDBJ databases">
        <authorList>
            <person name="McCartney M.A."/>
            <person name="Auch B."/>
            <person name="Kono T."/>
            <person name="Mallez S."/>
            <person name="Becker A."/>
            <person name="Gohl D.M."/>
            <person name="Silverstein K.A.T."/>
            <person name="Koren S."/>
            <person name="Bechman K.B."/>
            <person name="Herman A."/>
            <person name="Abrahante J.E."/>
            <person name="Garbe J."/>
        </authorList>
    </citation>
    <scope>NUCLEOTIDE SEQUENCE</scope>
    <source>
        <strain evidence="1">Duluth1</strain>
        <tissue evidence="1">Whole animal</tissue>
    </source>
</reference>
<proteinExistence type="predicted"/>
<gene>
    <name evidence="1" type="ORF">DPMN_136670</name>
</gene>
<sequence length="459" mass="53332">MNILIRFHQDCVIIVASREFAHLRGDDWAKNVTSRVKLHPPGSHVIQLTRTIFKRKSHIKETKKNAPPTGGHVFSPIWTIFKLVQDINKTNVLTNFHDNWAKIVTSRVLTSHVIQLTGTIFKLKSHIKETNVLTKFHENWAKNVTSRVFTCFHYIYRERKMPPPPGRHVFSPIWTIFKLVRDINKGQNFHKTSIRQSNNQFFPSENLVYKTNVLTNFHDDWAKIVTCRDHVIRLTGTIFELNSHIKETNVLTKFHENWAKYVTSRVFTCFHYIHIEKNAPPTDGHVFSPIWTIFQLVRDINKTNVLTNFHNDWAKNVTSRVVTSHVIRLTGTIFKLKSHIKETEVLIKFHENWAKNVTSRKNAPPTGGHVFSPIWTIFKLVRDINKTNVLTIFHDDWAKIVTSRVFTRKTALPTGGPDVTSPVFTSFELDRDFIGTKLLTKFLVDRTINVASRVFTNKC</sequence>
<evidence type="ECO:0000313" key="2">
    <source>
        <dbReference type="Proteomes" id="UP000828390"/>
    </source>
</evidence>
<keyword evidence="2" id="KW-1185">Reference proteome</keyword>
<name>A0A9D4G1A5_DREPO</name>
<dbReference type="AlphaFoldDB" id="A0A9D4G1A5"/>
<organism evidence="1 2">
    <name type="scientific">Dreissena polymorpha</name>
    <name type="common">Zebra mussel</name>
    <name type="synonym">Mytilus polymorpha</name>
    <dbReference type="NCBI Taxonomy" id="45954"/>
    <lineage>
        <taxon>Eukaryota</taxon>
        <taxon>Metazoa</taxon>
        <taxon>Spiralia</taxon>
        <taxon>Lophotrochozoa</taxon>
        <taxon>Mollusca</taxon>
        <taxon>Bivalvia</taxon>
        <taxon>Autobranchia</taxon>
        <taxon>Heteroconchia</taxon>
        <taxon>Euheterodonta</taxon>
        <taxon>Imparidentia</taxon>
        <taxon>Neoheterodontei</taxon>
        <taxon>Myida</taxon>
        <taxon>Dreissenoidea</taxon>
        <taxon>Dreissenidae</taxon>
        <taxon>Dreissena</taxon>
    </lineage>
</organism>
<protein>
    <submittedName>
        <fullName evidence="1">Uncharacterized protein</fullName>
    </submittedName>
</protein>